<evidence type="ECO:0000313" key="2">
    <source>
        <dbReference type="WBParaSite" id="TMUE_2000009710.1"/>
    </source>
</evidence>
<dbReference type="Proteomes" id="UP000046395">
    <property type="component" value="Unassembled WGS sequence"/>
</dbReference>
<dbReference type="Pfam" id="PF00071">
    <property type="entry name" value="Ras"/>
    <property type="match status" value="1"/>
</dbReference>
<dbReference type="Gene3D" id="3.40.50.300">
    <property type="entry name" value="P-loop containing nucleotide triphosphate hydrolases"/>
    <property type="match status" value="1"/>
</dbReference>
<dbReference type="InterPro" id="IPR027417">
    <property type="entry name" value="P-loop_NTPase"/>
</dbReference>
<evidence type="ECO:0000313" key="1">
    <source>
        <dbReference type="Proteomes" id="UP000046395"/>
    </source>
</evidence>
<dbReference type="PRINTS" id="PR00449">
    <property type="entry name" value="RASTRNSFRMNG"/>
</dbReference>
<dbReference type="STRING" id="70415.A0A5S6QR51"/>
<reference evidence="2" key="1">
    <citation type="submission" date="2019-12" db="UniProtKB">
        <authorList>
            <consortium name="WormBaseParasite"/>
        </authorList>
    </citation>
    <scope>IDENTIFICATION</scope>
</reference>
<dbReference type="InterPro" id="IPR001806">
    <property type="entry name" value="Small_GTPase"/>
</dbReference>
<dbReference type="SUPFAM" id="SSF52540">
    <property type="entry name" value="P-loop containing nucleoside triphosphate hydrolases"/>
    <property type="match status" value="1"/>
</dbReference>
<dbReference type="GO" id="GO:0005525">
    <property type="term" value="F:GTP binding"/>
    <property type="evidence" value="ECO:0007669"/>
    <property type="project" value="InterPro"/>
</dbReference>
<accession>A0A5S6QR51</accession>
<sequence length="136" mass="14992">MVEAADRRKDLEVLPCVLVGNKSDKPEHQVVRNTVCKWLSQSLVPHYVPYLETSAKSGENVVEIFRTLLRLSFVMGPKQNPVTNPPLVQLAQSRANQNDNGGYIEVAPGEPIRPSISVSIGVWAFHGNSLWMTAVG</sequence>
<dbReference type="WBParaSite" id="TMUE_2000009710.1">
    <property type="protein sequence ID" value="TMUE_2000009710.1"/>
    <property type="gene ID" value="WBGene00288280"/>
</dbReference>
<proteinExistence type="predicted"/>
<organism evidence="1 2">
    <name type="scientific">Trichuris muris</name>
    <name type="common">Mouse whipworm</name>
    <dbReference type="NCBI Taxonomy" id="70415"/>
    <lineage>
        <taxon>Eukaryota</taxon>
        <taxon>Metazoa</taxon>
        <taxon>Ecdysozoa</taxon>
        <taxon>Nematoda</taxon>
        <taxon>Enoplea</taxon>
        <taxon>Dorylaimia</taxon>
        <taxon>Trichinellida</taxon>
        <taxon>Trichuridae</taxon>
        <taxon>Trichuris</taxon>
    </lineage>
</organism>
<dbReference type="PROSITE" id="PS51419">
    <property type="entry name" value="RAB"/>
    <property type="match status" value="1"/>
</dbReference>
<keyword evidence="1" id="KW-1185">Reference proteome</keyword>
<dbReference type="AlphaFoldDB" id="A0A5S6QR51"/>
<protein>
    <submittedName>
        <fullName evidence="2">Uncharacterized protein</fullName>
    </submittedName>
</protein>
<dbReference type="GO" id="GO:0003924">
    <property type="term" value="F:GTPase activity"/>
    <property type="evidence" value="ECO:0007669"/>
    <property type="project" value="InterPro"/>
</dbReference>
<name>A0A5S6QR51_TRIMR</name>